<name>A0A239RXI6_ACIJO</name>
<reference evidence="1 3" key="1">
    <citation type="submission" date="2017-11" db="EMBL/GenBank/DDBJ databases">
        <title>Infants hospitalized years apart are colonized by the same room-sourced microbial strains.</title>
        <authorList>
            <person name="Brooks B."/>
            <person name="Olm M.R."/>
            <person name="Firek B.A."/>
            <person name="Baker R."/>
            <person name="Thomas B.C."/>
            <person name="Morowitz M.J."/>
            <person name="Banfield J.F."/>
        </authorList>
    </citation>
    <scope>NUCLEOTIDE SEQUENCE [LARGE SCALE GENOMIC DNA]</scope>
    <source>
        <strain evidence="1">S2_003_000_R3_20</strain>
    </source>
</reference>
<evidence type="ECO:0000313" key="1">
    <source>
        <dbReference type="EMBL" id="PZQ86195.1"/>
    </source>
</evidence>
<dbReference type="RefSeq" id="WP_058952107.1">
    <property type="nucleotide sequence ID" value="NZ_CANMLB010000039.1"/>
</dbReference>
<dbReference type="EMBL" id="CP121776">
    <property type="protein sequence ID" value="WMG17144.1"/>
    <property type="molecule type" value="Genomic_DNA"/>
</dbReference>
<proteinExistence type="predicted"/>
<organism evidence="1 3">
    <name type="scientific">Acinetobacter johnsonii</name>
    <dbReference type="NCBI Taxonomy" id="40214"/>
    <lineage>
        <taxon>Bacteria</taxon>
        <taxon>Pseudomonadati</taxon>
        <taxon>Pseudomonadota</taxon>
        <taxon>Gammaproteobacteria</taxon>
        <taxon>Moraxellales</taxon>
        <taxon>Moraxellaceae</taxon>
        <taxon>Acinetobacter</taxon>
    </lineage>
</organism>
<gene>
    <name evidence="1" type="ORF">DI542_14820</name>
    <name evidence="2" type="ORF">QBJ73_12140</name>
</gene>
<evidence type="ECO:0000313" key="4">
    <source>
        <dbReference type="Proteomes" id="UP001244586"/>
    </source>
</evidence>
<keyword evidence="4" id="KW-1185">Reference proteome</keyword>
<reference evidence="2 4" key="2">
    <citation type="submission" date="2023-04" db="EMBL/GenBank/DDBJ databases">
        <title>Acinetobacter johnsonii isolate AYTCM encoding NDM-1, OXA-58 and PER-1.</title>
        <authorList>
            <person name="Tian C."/>
            <person name="Wang S."/>
            <person name="Fan X."/>
            <person name="Xia D."/>
        </authorList>
    </citation>
    <scope>NUCLEOTIDE SEQUENCE [LARGE SCALE GENOMIC DNA]</scope>
    <source>
        <strain evidence="2 4">AYTCM</strain>
    </source>
</reference>
<protein>
    <submittedName>
        <fullName evidence="1">Uncharacterized protein</fullName>
    </submittedName>
</protein>
<dbReference type="Proteomes" id="UP000249282">
    <property type="component" value="Unassembled WGS sequence"/>
</dbReference>
<evidence type="ECO:0000313" key="3">
    <source>
        <dbReference type="Proteomes" id="UP000249282"/>
    </source>
</evidence>
<evidence type="ECO:0000313" key="2">
    <source>
        <dbReference type="EMBL" id="WMG17144.1"/>
    </source>
</evidence>
<dbReference type="EMBL" id="QFQJ01000101">
    <property type="protein sequence ID" value="PZQ86195.1"/>
    <property type="molecule type" value="Genomic_DNA"/>
</dbReference>
<dbReference type="AlphaFoldDB" id="A0A239RXI6"/>
<sequence length="156" mass="17939">MTDLNGVLKFSFGLDQLAFEMDGQHIQLDQGLSFIQSNSMRHGLLDELAIESMIYVIEEILESVPVQYAQSKSAISTDALFQQVLTLFFPNQHSISRVQLESGFNAFLECREYYLAKVTKQGLFSLVYFIFLREMMHHWNVVDIKFVESLETAKSL</sequence>
<dbReference type="Proteomes" id="UP001244586">
    <property type="component" value="Chromosome"/>
</dbReference>
<accession>A0A239RXI6</accession>